<dbReference type="PANTHER" id="PTHR43415:SF3">
    <property type="entry name" value="GNAT-FAMILY ACETYLTRANSFERASE"/>
    <property type="match status" value="1"/>
</dbReference>
<dbReference type="SUPFAM" id="SSF55729">
    <property type="entry name" value="Acyl-CoA N-acyltransferases (Nat)"/>
    <property type="match status" value="1"/>
</dbReference>
<name>A0A2X3XZY7_9STRE</name>
<gene>
    <name evidence="2" type="primary">speG</name>
    <name evidence="2" type="ORF">NCTC12278_01266</name>
</gene>
<organism evidence="2 3">
    <name type="scientific">Streptococcus ferus</name>
    <dbReference type="NCBI Taxonomy" id="1345"/>
    <lineage>
        <taxon>Bacteria</taxon>
        <taxon>Bacillati</taxon>
        <taxon>Bacillota</taxon>
        <taxon>Bacilli</taxon>
        <taxon>Lactobacillales</taxon>
        <taxon>Streptococcaceae</taxon>
        <taxon>Streptococcus</taxon>
    </lineage>
</organism>
<keyword evidence="3" id="KW-1185">Reference proteome</keyword>
<dbReference type="PROSITE" id="PS51186">
    <property type="entry name" value="GNAT"/>
    <property type="match status" value="1"/>
</dbReference>
<dbReference type="CDD" id="cd04301">
    <property type="entry name" value="NAT_SF"/>
    <property type="match status" value="1"/>
</dbReference>
<dbReference type="EC" id="2.3.1.57" evidence="2"/>
<evidence type="ECO:0000313" key="3">
    <source>
        <dbReference type="Proteomes" id="UP000249495"/>
    </source>
</evidence>
<dbReference type="InterPro" id="IPR016181">
    <property type="entry name" value="Acyl_CoA_acyltransferase"/>
</dbReference>
<sequence>MFTRKDGFAIRPLKADDLEMYYEEGFHPLDPAVVYFTGGTADFSKEEIRAYLNKISQDRSRFDFAILNPQGRIIGEVVINEIDQEVRQANFRILLFSKAYRHRGIGSWATNFALDFAFQELNLHRLSLEVFSYNQAAQAMYRKVGFKEEGRLRHAILDGENYADLILMAILEEDYRQLRTGGC</sequence>
<dbReference type="STRING" id="1123303.GCA_000372425_00787"/>
<protein>
    <submittedName>
        <fullName evidence="2">Acetyltransferase, GNAT family protein</fullName>
        <ecNumber evidence="2">2.3.1.57</ecNumber>
    </submittedName>
</protein>
<dbReference type="PANTHER" id="PTHR43415">
    <property type="entry name" value="SPERMIDINE N(1)-ACETYLTRANSFERASE"/>
    <property type="match status" value="1"/>
</dbReference>
<dbReference type="Pfam" id="PF13302">
    <property type="entry name" value="Acetyltransf_3"/>
    <property type="match status" value="1"/>
</dbReference>
<dbReference type="InterPro" id="IPR000182">
    <property type="entry name" value="GNAT_dom"/>
</dbReference>
<dbReference type="KEGG" id="sfer:NCTC12278_01266"/>
<dbReference type="RefSeq" id="WP_018030115.1">
    <property type="nucleotide sequence ID" value="NZ_LS483343.1"/>
</dbReference>
<dbReference type="AlphaFoldDB" id="A0A2X3XZY7"/>
<dbReference type="Gene3D" id="3.40.630.30">
    <property type="match status" value="1"/>
</dbReference>
<dbReference type="Proteomes" id="UP000249495">
    <property type="component" value="Chromosome 1"/>
</dbReference>
<dbReference type="GO" id="GO:0004145">
    <property type="term" value="F:diamine N-acetyltransferase activity"/>
    <property type="evidence" value="ECO:0007669"/>
    <property type="project" value="UniProtKB-EC"/>
</dbReference>
<keyword evidence="2" id="KW-0808">Transferase</keyword>
<dbReference type="EMBL" id="LS483343">
    <property type="protein sequence ID" value="SQF40691.1"/>
    <property type="molecule type" value="Genomic_DNA"/>
</dbReference>
<evidence type="ECO:0000259" key="1">
    <source>
        <dbReference type="PROSITE" id="PS51186"/>
    </source>
</evidence>
<keyword evidence="2" id="KW-0012">Acyltransferase</keyword>
<accession>A0A2X3XZY7</accession>
<reference evidence="2 3" key="1">
    <citation type="submission" date="2018-06" db="EMBL/GenBank/DDBJ databases">
        <authorList>
            <consortium name="Pathogen Informatics"/>
            <person name="Doyle S."/>
        </authorList>
    </citation>
    <scope>NUCLEOTIDE SEQUENCE [LARGE SCALE GENOMIC DNA]</scope>
    <source>
        <strain evidence="2 3">NCTC12278</strain>
    </source>
</reference>
<proteinExistence type="predicted"/>
<dbReference type="OrthoDB" id="9795206at2"/>
<evidence type="ECO:0000313" key="2">
    <source>
        <dbReference type="EMBL" id="SQF40691.1"/>
    </source>
</evidence>
<feature type="domain" description="N-acetyltransferase" evidence="1">
    <location>
        <begin position="8"/>
        <end position="173"/>
    </location>
</feature>